<dbReference type="PROSITE" id="PS01124">
    <property type="entry name" value="HTH_ARAC_FAMILY_2"/>
    <property type="match status" value="1"/>
</dbReference>
<feature type="domain" description="HTH araC/xylS-type" evidence="5">
    <location>
        <begin position="681"/>
        <end position="780"/>
    </location>
</feature>
<dbReference type="InterPro" id="IPR041522">
    <property type="entry name" value="CdaR_GGDEF"/>
</dbReference>
<dbReference type="PANTHER" id="PTHR43280:SF2">
    <property type="entry name" value="HTH-TYPE TRANSCRIPTIONAL REGULATOR EXSA"/>
    <property type="match status" value="1"/>
</dbReference>
<dbReference type="GO" id="GO:0003700">
    <property type="term" value="F:DNA-binding transcription factor activity"/>
    <property type="evidence" value="ECO:0007669"/>
    <property type="project" value="InterPro"/>
</dbReference>
<dbReference type="Gene3D" id="1.10.10.60">
    <property type="entry name" value="Homeodomain-like"/>
    <property type="match status" value="2"/>
</dbReference>
<evidence type="ECO:0000256" key="3">
    <source>
        <dbReference type="ARBA" id="ARBA00023163"/>
    </source>
</evidence>
<evidence type="ECO:0000259" key="6">
    <source>
        <dbReference type="PROSITE" id="PS50887"/>
    </source>
</evidence>
<evidence type="ECO:0000256" key="2">
    <source>
        <dbReference type="ARBA" id="ARBA00023125"/>
    </source>
</evidence>
<protein>
    <submittedName>
        <fullName evidence="7">Helix-turn-helix domain-containing protein</fullName>
    </submittedName>
</protein>
<organism evidence="7 8">
    <name type="scientific">Paenibacillus piri</name>
    <dbReference type="NCBI Taxonomy" id="2547395"/>
    <lineage>
        <taxon>Bacteria</taxon>
        <taxon>Bacillati</taxon>
        <taxon>Bacillota</taxon>
        <taxon>Bacilli</taxon>
        <taxon>Bacillales</taxon>
        <taxon>Paenibacillaceae</taxon>
        <taxon>Paenibacillus</taxon>
    </lineage>
</organism>
<dbReference type="InterPro" id="IPR018062">
    <property type="entry name" value="HTH_AraC-typ_CS"/>
</dbReference>
<evidence type="ECO:0000313" key="7">
    <source>
        <dbReference type="EMBL" id="TDF99507.1"/>
    </source>
</evidence>
<gene>
    <name evidence="7" type="ORF">E1757_06585</name>
</gene>
<feature type="transmembrane region" description="Helical" evidence="4">
    <location>
        <begin position="310"/>
        <end position="330"/>
    </location>
</feature>
<dbReference type="EMBL" id="SMRT01000002">
    <property type="protein sequence ID" value="TDF99507.1"/>
    <property type="molecule type" value="Genomic_DNA"/>
</dbReference>
<dbReference type="Pfam" id="PF17853">
    <property type="entry name" value="GGDEF_2"/>
    <property type="match status" value="1"/>
</dbReference>
<dbReference type="SMART" id="SM00342">
    <property type="entry name" value="HTH_ARAC"/>
    <property type="match status" value="1"/>
</dbReference>
<keyword evidence="4" id="KW-0472">Membrane</keyword>
<dbReference type="PANTHER" id="PTHR43280">
    <property type="entry name" value="ARAC-FAMILY TRANSCRIPTIONAL REGULATOR"/>
    <property type="match status" value="1"/>
</dbReference>
<evidence type="ECO:0000313" key="8">
    <source>
        <dbReference type="Proteomes" id="UP000295636"/>
    </source>
</evidence>
<evidence type="ECO:0000256" key="1">
    <source>
        <dbReference type="ARBA" id="ARBA00023015"/>
    </source>
</evidence>
<dbReference type="InterPro" id="IPR018060">
    <property type="entry name" value="HTH_AraC"/>
</dbReference>
<dbReference type="OrthoDB" id="2647120at2"/>
<keyword evidence="3" id="KW-0804">Transcription</keyword>
<keyword evidence="8" id="KW-1185">Reference proteome</keyword>
<proteinExistence type="predicted"/>
<dbReference type="Pfam" id="PF12833">
    <property type="entry name" value="HTH_18"/>
    <property type="match status" value="1"/>
</dbReference>
<dbReference type="PROSITE" id="PS50887">
    <property type="entry name" value="GGDEF"/>
    <property type="match status" value="1"/>
</dbReference>
<reference evidence="7 8" key="1">
    <citation type="submission" date="2019-03" db="EMBL/GenBank/DDBJ databases">
        <title>This is whole genome sequence of Paenibacillus sp MS74 strain.</title>
        <authorList>
            <person name="Trinh H.N."/>
        </authorList>
    </citation>
    <scope>NUCLEOTIDE SEQUENCE [LARGE SCALE GENOMIC DNA]</scope>
    <source>
        <strain evidence="7 8">MS74</strain>
    </source>
</reference>
<sequence length="786" mass="89562">MKPFSLRRSKRFTIDGKFALFARFILSYIVILMIPLCFTGIFLYQRFSETLYKEVENATLVTVSQTLDTVQTRLKEFDNVAVQLTQNSSVSPSLFAQDVDLLPEFDFYKISRELKNMRTANTFIDNIYLYYRNSDVVVSADSKYSFSMFYNVFSPAGMPEAKLKELLDHSSEKQVLPVEVMDGLNSKQDRIVYFKPLPVADTTHKAMLMITMDAQNINKMMSLILGNYSGSMYITDTIGRVVNSISNDGNVLEAGELKALTGKNKDGVYYRNINGKEKIISYIKSESTGWACISVLDSGGVLSKVNATKVLVLILFVLSVLIGIALAYYFSYRHYNPIRKIADSIYKYRENEEQGQEGYKHELDLIDKVMTTIISKDKDLRSSMDRYQSVVQADFFRRLLKGEYRDRQAALEISEFTGLKLSSGPFAVMLFHIDAAESLVQESNEPLLGLYRFSIANVAKEMCESQAVGHTVDISIDRVALVLDFGEKEAVQEETLLAMAQSTKDFFEKRFKITLTIGIGNVCQNLMEISKSSMEAQSALEYRMVKGGNTVILFQQIVTGSTERHFYTLQHEQKILDCLKQGDFEGIREVLDQVIHRIEHSPTSISMAQCIYFEIVNTAMKALAELEPDDYNEIIRRANTLPAFLQCKTLQEVYKQTVSFYQSICEHISMSKVREQSDFKQEVIEFVKANCCDRNLSLGYLADKFDVSQSYLSRFFKNQLETSFVDYLHALRLARAKPLLMHTGRSIAEIAEDCGYSDSHSLIRVFRKYEGITPGRFKEMYGSKSS</sequence>
<keyword evidence="1" id="KW-0805">Transcription regulation</keyword>
<name>A0A4R5KWT9_9BACL</name>
<accession>A0A4R5KWT9</accession>
<dbReference type="InterPro" id="IPR009057">
    <property type="entry name" value="Homeodomain-like_sf"/>
</dbReference>
<dbReference type="InterPro" id="IPR000160">
    <property type="entry name" value="GGDEF_dom"/>
</dbReference>
<dbReference type="PROSITE" id="PS00041">
    <property type="entry name" value="HTH_ARAC_FAMILY_1"/>
    <property type="match status" value="1"/>
</dbReference>
<keyword evidence="2" id="KW-0238">DNA-binding</keyword>
<feature type="transmembrane region" description="Helical" evidence="4">
    <location>
        <begin position="20"/>
        <end position="44"/>
    </location>
</feature>
<dbReference type="SUPFAM" id="SSF46689">
    <property type="entry name" value="Homeodomain-like"/>
    <property type="match status" value="1"/>
</dbReference>
<dbReference type="GO" id="GO:0043565">
    <property type="term" value="F:sequence-specific DNA binding"/>
    <property type="evidence" value="ECO:0007669"/>
    <property type="project" value="InterPro"/>
</dbReference>
<feature type="domain" description="GGDEF" evidence="6">
    <location>
        <begin position="424"/>
        <end position="556"/>
    </location>
</feature>
<dbReference type="Proteomes" id="UP000295636">
    <property type="component" value="Unassembled WGS sequence"/>
</dbReference>
<dbReference type="Gene3D" id="3.30.450.20">
    <property type="entry name" value="PAS domain"/>
    <property type="match status" value="1"/>
</dbReference>
<comment type="caution">
    <text evidence="7">The sequence shown here is derived from an EMBL/GenBank/DDBJ whole genome shotgun (WGS) entry which is preliminary data.</text>
</comment>
<dbReference type="AlphaFoldDB" id="A0A4R5KWT9"/>
<evidence type="ECO:0000256" key="4">
    <source>
        <dbReference type="SAM" id="Phobius"/>
    </source>
</evidence>
<evidence type="ECO:0000259" key="5">
    <source>
        <dbReference type="PROSITE" id="PS01124"/>
    </source>
</evidence>
<keyword evidence="4" id="KW-0812">Transmembrane</keyword>
<keyword evidence="4" id="KW-1133">Transmembrane helix</keyword>
<dbReference type="RefSeq" id="WP_133226044.1">
    <property type="nucleotide sequence ID" value="NZ_SMRT01000002.1"/>
</dbReference>